<dbReference type="GO" id="GO:0006617">
    <property type="term" value="P:SRP-dependent cotranslational protein targeting to membrane, signal sequence recognition"/>
    <property type="evidence" value="ECO:0007669"/>
    <property type="project" value="TreeGrafter"/>
</dbReference>
<gene>
    <name evidence="6" type="ORF">SmJEL517_g05838</name>
</gene>
<dbReference type="Pfam" id="PF01922">
    <property type="entry name" value="SRP19"/>
    <property type="match status" value="1"/>
</dbReference>
<dbReference type="EMBL" id="QEAO01000061">
    <property type="protein sequence ID" value="TPX30642.1"/>
    <property type="molecule type" value="Genomic_DNA"/>
</dbReference>
<keyword evidence="7" id="KW-1185">Reference proteome</keyword>
<evidence type="ECO:0000313" key="7">
    <source>
        <dbReference type="Proteomes" id="UP000319731"/>
    </source>
</evidence>
<dbReference type="AlphaFoldDB" id="A0A507BSK4"/>
<dbReference type="SUPFAM" id="SSF69695">
    <property type="entry name" value="SRP19"/>
    <property type="match status" value="1"/>
</dbReference>
<comment type="caution">
    <text evidence="6">The sequence shown here is derived from an EMBL/GenBank/DDBJ whole genome shotgun (WGS) entry which is preliminary data.</text>
</comment>
<accession>A0A507BSK4</accession>
<keyword evidence="3" id="KW-0733">Signal recognition particle</keyword>
<evidence type="ECO:0000256" key="1">
    <source>
        <dbReference type="ARBA" id="ARBA00004496"/>
    </source>
</evidence>
<dbReference type="GeneID" id="42007061"/>
<sequence length="217" mass="23982">MSNKGKGPAAKTIVDDDDIDNMEFELPGVNYSPQPPQQQSQQPSKQIMPSPPIGQSTIDPATLARFKSWHCIYPVYIDADKTVAQGRRIAKHLGCKEPHIFAMAEAVRRLNLSAVLEGDKRHPRDPFVFGRLRVQLRTQEGVAAHGAIRSKKMLLEAIARLVPEMSQLIKANDPRVAALAAQSRSELSAAVREEMKASANQIKERDGGGKKNKKNKK</sequence>
<dbReference type="Gene3D" id="3.30.56.30">
    <property type="entry name" value="Signal recognition particle, SRP19-like subunit"/>
    <property type="match status" value="1"/>
</dbReference>
<evidence type="ECO:0000256" key="4">
    <source>
        <dbReference type="ARBA" id="ARBA00023274"/>
    </source>
</evidence>
<evidence type="ECO:0008006" key="8">
    <source>
        <dbReference type="Google" id="ProtNLM"/>
    </source>
</evidence>
<proteinExistence type="predicted"/>
<organism evidence="6 7">
    <name type="scientific">Synchytrium microbalum</name>
    <dbReference type="NCBI Taxonomy" id="1806994"/>
    <lineage>
        <taxon>Eukaryota</taxon>
        <taxon>Fungi</taxon>
        <taxon>Fungi incertae sedis</taxon>
        <taxon>Chytridiomycota</taxon>
        <taxon>Chytridiomycota incertae sedis</taxon>
        <taxon>Chytridiomycetes</taxon>
        <taxon>Synchytriales</taxon>
        <taxon>Synchytriaceae</taxon>
        <taxon>Synchytrium</taxon>
    </lineage>
</organism>
<dbReference type="GO" id="GO:0005786">
    <property type="term" value="C:signal recognition particle, endoplasmic reticulum targeting"/>
    <property type="evidence" value="ECO:0007669"/>
    <property type="project" value="UniProtKB-KW"/>
</dbReference>
<keyword evidence="2" id="KW-0963">Cytoplasm</keyword>
<dbReference type="PANTHER" id="PTHR17453:SF0">
    <property type="entry name" value="SIGNAL RECOGNITION PARTICLE 19 KDA PROTEIN"/>
    <property type="match status" value="1"/>
</dbReference>
<dbReference type="RefSeq" id="XP_031022265.1">
    <property type="nucleotide sequence ID" value="XM_031171764.1"/>
</dbReference>
<dbReference type="OrthoDB" id="2190947at2759"/>
<feature type="region of interest" description="Disordered" evidence="5">
    <location>
        <begin position="191"/>
        <end position="217"/>
    </location>
</feature>
<dbReference type="PANTHER" id="PTHR17453">
    <property type="entry name" value="SIGNAL RECOGNITION PARTICLE 19 KD PROTEIN"/>
    <property type="match status" value="1"/>
</dbReference>
<feature type="region of interest" description="Disordered" evidence="5">
    <location>
        <begin position="1"/>
        <end position="56"/>
    </location>
</feature>
<evidence type="ECO:0000256" key="3">
    <source>
        <dbReference type="ARBA" id="ARBA00023135"/>
    </source>
</evidence>
<evidence type="ECO:0000313" key="6">
    <source>
        <dbReference type="EMBL" id="TPX30642.1"/>
    </source>
</evidence>
<comment type="subcellular location">
    <subcellularLocation>
        <location evidence="1">Cytoplasm</location>
    </subcellularLocation>
</comment>
<dbReference type="GO" id="GO:0008312">
    <property type="term" value="F:7S RNA binding"/>
    <property type="evidence" value="ECO:0007669"/>
    <property type="project" value="InterPro"/>
</dbReference>
<name>A0A507BSK4_9FUNG</name>
<feature type="compositionally biased region" description="Low complexity" evidence="5">
    <location>
        <begin position="37"/>
        <end position="48"/>
    </location>
</feature>
<dbReference type="InterPro" id="IPR002778">
    <property type="entry name" value="Signal_recog_particle_SRP19"/>
</dbReference>
<feature type="compositionally biased region" description="Basic and acidic residues" evidence="5">
    <location>
        <begin position="191"/>
        <end position="209"/>
    </location>
</feature>
<dbReference type="InterPro" id="IPR036521">
    <property type="entry name" value="SRP19-like_sf"/>
</dbReference>
<keyword evidence="4" id="KW-0687">Ribonucleoprotein</keyword>
<evidence type="ECO:0000256" key="2">
    <source>
        <dbReference type="ARBA" id="ARBA00022490"/>
    </source>
</evidence>
<dbReference type="STRING" id="1806994.A0A507BSK4"/>
<dbReference type="Proteomes" id="UP000319731">
    <property type="component" value="Unassembled WGS sequence"/>
</dbReference>
<reference evidence="6 7" key="1">
    <citation type="journal article" date="2019" name="Sci. Rep.">
        <title>Comparative genomics of chytrid fungi reveal insights into the obligate biotrophic and pathogenic lifestyle of Synchytrium endobioticum.</title>
        <authorList>
            <person name="van de Vossenberg B.T.L.H."/>
            <person name="Warris S."/>
            <person name="Nguyen H.D.T."/>
            <person name="van Gent-Pelzer M.P.E."/>
            <person name="Joly D.L."/>
            <person name="van de Geest H.C."/>
            <person name="Bonants P.J.M."/>
            <person name="Smith D.S."/>
            <person name="Levesque C.A."/>
            <person name="van der Lee T.A.J."/>
        </authorList>
    </citation>
    <scope>NUCLEOTIDE SEQUENCE [LARGE SCALE GENOMIC DNA]</scope>
    <source>
        <strain evidence="6 7">JEL517</strain>
    </source>
</reference>
<protein>
    <recommendedName>
        <fullName evidence="8">Signal recognition particle, SRP19 subunit</fullName>
    </recommendedName>
</protein>
<evidence type="ECO:0000256" key="5">
    <source>
        <dbReference type="SAM" id="MobiDB-lite"/>
    </source>
</evidence>